<feature type="non-terminal residue" evidence="1">
    <location>
        <position position="101"/>
    </location>
</feature>
<keyword evidence="2" id="KW-1185">Reference proteome</keyword>
<protein>
    <submittedName>
        <fullName evidence="1">Uncharacterized protein</fullName>
    </submittedName>
</protein>
<comment type="caution">
    <text evidence="1">The sequence shown here is derived from an EMBL/GenBank/DDBJ whole genome shotgun (WGS) entry which is preliminary data.</text>
</comment>
<proteinExistence type="predicted"/>
<accession>A0ACC1HMY1</accession>
<reference evidence="1" key="1">
    <citation type="submission" date="2022-06" db="EMBL/GenBank/DDBJ databases">
        <title>Phylogenomic reconstructions and comparative analyses of Kickxellomycotina fungi.</title>
        <authorList>
            <person name="Reynolds N.K."/>
            <person name="Stajich J.E."/>
            <person name="Barry K."/>
            <person name="Grigoriev I.V."/>
            <person name="Crous P."/>
            <person name="Smith M.E."/>
        </authorList>
    </citation>
    <scope>NUCLEOTIDE SEQUENCE</scope>
    <source>
        <strain evidence="1">RSA 2271</strain>
    </source>
</reference>
<dbReference type="EMBL" id="JAMZIH010002559">
    <property type="protein sequence ID" value="KAJ1677370.1"/>
    <property type="molecule type" value="Genomic_DNA"/>
</dbReference>
<organism evidence="1 2">
    <name type="scientific">Spiromyces aspiralis</name>
    <dbReference type="NCBI Taxonomy" id="68401"/>
    <lineage>
        <taxon>Eukaryota</taxon>
        <taxon>Fungi</taxon>
        <taxon>Fungi incertae sedis</taxon>
        <taxon>Zoopagomycota</taxon>
        <taxon>Kickxellomycotina</taxon>
        <taxon>Kickxellomycetes</taxon>
        <taxon>Kickxellales</taxon>
        <taxon>Kickxellaceae</taxon>
        <taxon>Spiromyces</taxon>
    </lineage>
</organism>
<evidence type="ECO:0000313" key="2">
    <source>
        <dbReference type="Proteomes" id="UP001145114"/>
    </source>
</evidence>
<sequence>MTSLHEQESTKIALLLKAVPTHIREKVVMNYNEEIKTLNEAIQCICKQMKSCKYYDLLTDNINNIHINLTPISATMHPTLPMNPKEEDTNVDMLANQLAKM</sequence>
<gene>
    <name evidence="1" type="ORF">EV182_006318</name>
</gene>
<dbReference type="Proteomes" id="UP001145114">
    <property type="component" value="Unassembled WGS sequence"/>
</dbReference>
<name>A0ACC1HMY1_9FUNG</name>
<evidence type="ECO:0000313" key="1">
    <source>
        <dbReference type="EMBL" id="KAJ1677370.1"/>
    </source>
</evidence>